<dbReference type="EMBL" id="CM056810">
    <property type="protein sequence ID" value="KAJ8646477.1"/>
    <property type="molecule type" value="Genomic_DNA"/>
</dbReference>
<keyword evidence="2" id="KW-1185">Reference proteome</keyword>
<evidence type="ECO:0000313" key="2">
    <source>
        <dbReference type="Proteomes" id="UP001234297"/>
    </source>
</evidence>
<protein>
    <submittedName>
        <fullName evidence="1">Uncharacterized protein</fullName>
    </submittedName>
</protein>
<accession>A0ACC2ML81</accession>
<dbReference type="Proteomes" id="UP001234297">
    <property type="component" value="Chromosome 2"/>
</dbReference>
<organism evidence="1 2">
    <name type="scientific">Persea americana</name>
    <name type="common">Avocado</name>
    <dbReference type="NCBI Taxonomy" id="3435"/>
    <lineage>
        <taxon>Eukaryota</taxon>
        <taxon>Viridiplantae</taxon>
        <taxon>Streptophyta</taxon>
        <taxon>Embryophyta</taxon>
        <taxon>Tracheophyta</taxon>
        <taxon>Spermatophyta</taxon>
        <taxon>Magnoliopsida</taxon>
        <taxon>Magnoliidae</taxon>
        <taxon>Laurales</taxon>
        <taxon>Lauraceae</taxon>
        <taxon>Persea</taxon>
    </lineage>
</organism>
<gene>
    <name evidence="1" type="ORF">MRB53_008225</name>
</gene>
<proteinExistence type="predicted"/>
<evidence type="ECO:0000313" key="1">
    <source>
        <dbReference type="EMBL" id="KAJ8646477.1"/>
    </source>
</evidence>
<comment type="caution">
    <text evidence="1">The sequence shown here is derived from an EMBL/GenBank/DDBJ whole genome shotgun (WGS) entry which is preliminary data.</text>
</comment>
<name>A0ACC2ML81_PERAE</name>
<reference evidence="1 2" key="1">
    <citation type="journal article" date="2022" name="Hortic Res">
        <title>A haplotype resolved chromosomal level avocado genome allows analysis of novel avocado genes.</title>
        <authorList>
            <person name="Nath O."/>
            <person name="Fletcher S.J."/>
            <person name="Hayward A."/>
            <person name="Shaw L.M."/>
            <person name="Masouleh A.K."/>
            <person name="Furtado A."/>
            <person name="Henry R.J."/>
            <person name="Mitter N."/>
        </authorList>
    </citation>
    <scope>NUCLEOTIDE SEQUENCE [LARGE SCALE GENOMIC DNA]</scope>
    <source>
        <strain evidence="2">cv. Hass</strain>
        <tissue evidence="1">Leaves</tissue>
    </source>
</reference>
<sequence>MAESLLSPLLKVVFDKLVSLITEEHRPQSGVHKEMDRLRSTLTTIQAVLEDAEEQQVKDNSVKHWLGELKDAAYDADDILDEFMTEALWRKIESEDHHMMNKVHSFLSHSYNPLFFNHRMGHKIKVVRERLDAIASDRSKFHLTVGRRGSKTSNRLERLFRGGIRNFRQRR</sequence>